<gene>
    <name evidence="2" type="ORF">OCV47_15160</name>
</gene>
<dbReference type="InterPro" id="IPR005325">
    <property type="entry name" value="DUF308_memb"/>
</dbReference>
<feature type="transmembrane region" description="Helical" evidence="1">
    <location>
        <begin position="148"/>
        <end position="169"/>
    </location>
</feature>
<feature type="transmembrane region" description="Helical" evidence="1">
    <location>
        <begin position="33"/>
        <end position="56"/>
    </location>
</feature>
<dbReference type="InterPro" id="IPR052712">
    <property type="entry name" value="Acid_resist_chaperone_HdeD"/>
</dbReference>
<dbReference type="RefSeq" id="WP_117447453.1">
    <property type="nucleotide sequence ID" value="NZ_JAOQKE010000032.1"/>
</dbReference>
<protein>
    <submittedName>
        <fullName evidence="2">DUF308 domain-containing protein</fullName>
    </submittedName>
</protein>
<evidence type="ECO:0000256" key="1">
    <source>
        <dbReference type="SAM" id="Phobius"/>
    </source>
</evidence>
<name>A0ABT2SQ46_9FIRM</name>
<dbReference type="PANTHER" id="PTHR34989:SF1">
    <property type="entry name" value="PROTEIN HDED"/>
    <property type="match status" value="1"/>
</dbReference>
<dbReference type="PANTHER" id="PTHR34989">
    <property type="entry name" value="PROTEIN HDED"/>
    <property type="match status" value="1"/>
</dbReference>
<dbReference type="Proteomes" id="UP001652338">
    <property type="component" value="Unassembled WGS sequence"/>
</dbReference>
<evidence type="ECO:0000313" key="2">
    <source>
        <dbReference type="EMBL" id="MCU6726642.1"/>
    </source>
</evidence>
<keyword evidence="1" id="KW-1133">Transmembrane helix</keyword>
<feature type="transmembrane region" description="Helical" evidence="1">
    <location>
        <begin position="121"/>
        <end position="142"/>
    </location>
</feature>
<organism evidence="2 3">
    <name type="scientific">Muricoprocola aceti</name>
    <dbReference type="NCBI Taxonomy" id="2981772"/>
    <lineage>
        <taxon>Bacteria</taxon>
        <taxon>Bacillati</taxon>
        <taxon>Bacillota</taxon>
        <taxon>Clostridia</taxon>
        <taxon>Lachnospirales</taxon>
        <taxon>Lachnospiraceae</taxon>
        <taxon>Muricoprocola</taxon>
    </lineage>
</organism>
<comment type="caution">
    <text evidence="2">The sequence shown here is derived from an EMBL/GenBank/DDBJ whole genome shotgun (WGS) entry which is preliminary data.</text>
</comment>
<sequence>MDLIKKAKHAYITISVIMLVLGLVLLIWPKMSLSVLCYLIGAMLIIGGVVKLVGYFSKDLYRLAFQFDLAFGILSILLGVVFIIHPEHIISILPIVMGIFILVEGVLRVQTAMDAKTFGLSTWWMMILLAIATSACGLLLIFKPFESAIAMMMLLGVTLLIDGVQNLWVAIYTVKVSERNVIDVDYKEL</sequence>
<reference evidence="2 3" key="1">
    <citation type="journal article" date="2021" name="ISME Commun">
        <title>Automated analysis of genomic sequences facilitates high-throughput and comprehensive description of bacteria.</title>
        <authorList>
            <person name="Hitch T.C.A."/>
        </authorList>
    </citation>
    <scope>NUCLEOTIDE SEQUENCE [LARGE SCALE GENOMIC DNA]</scope>
    <source>
        <strain evidence="2 3">Sanger_29</strain>
    </source>
</reference>
<evidence type="ECO:0000313" key="3">
    <source>
        <dbReference type="Proteomes" id="UP001652338"/>
    </source>
</evidence>
<keyword evidence="3" id="KW-1185">Reference proteome</keyword>
<feature type="transmembrane region" description="Helical" evidence="1">
    <location>
        <begin position="63"/>
        <end position="84"/>
    </location>
</feature>
<dbReference type="Pfam" id="PF03729">
    <property type="entry name" value="DUF308"/>
    <property type="match status" value="2"/>
</dbReference>
<dbReference type="EMBL" id="JAOQKE010000032">
    <property type="protein sequence ID" value="MCU6726642.1"/>
    <property type="molecule type" value="Genomic_DNA"/>
</dbReference>
<feature type="transmembrane region" description="Helical" evidence="1">
    <location>
        <begin position="9"/>
        <end position="27"/>
    </location>
</feature>
<keyword evidence="1" id="KW-0812">Transmembrane</keyword>
<feature type="transmembrane region" description="Helical" evidence="1">
    <location>
        <begin position="90"/>
        <end position="109"/>
    </location>
</feature>
<proteinExistence type="predicted"/>
<accession>A0ABT2SQ46</accession>
<keyword evidence="1" id="KW-0472">Membrane</keyword>